<dbReference type="OrthoDB" id="201621at2759"/>
<organism evidence="18">
    <name type="scientific">Xenopus tropicalis</name>
    <name type="common">Western clawed frog</name>
    <name type="synonym">Silurana tropicalis</name>
    <dbReference type="NCBI Taxonomy" id="8364"/>
    <lineage>
        <taxon>Eukaryota</taxon>
        <taxon>Metazoa</taxon>
        <taxon>Chordata</taxon>
        <taxon>Craniata</taxon>
        <taxon>Vertebrata</taxon>
        <taxon>Euteleostomi</taxon>
        <taxon>Amphibia</taxon>
        <taxon>Batrachia</taxon>
        <taxon>Anura</taxon>
        <taxon>Pipoidea</taxon>
        <taxon>Pipidae</taxon>
        <taxon>Xenopodinae</taxon>
        <taxon>Xenopus</taxon>
        <taxon>Silurana</taxon>
    </lineage>
</organism>
<evidence type="ECO:0000256" key="2">
    <source>
        <dbReference type="ARBA" id="ARBA00005085"/>
    </source>
</evidence>
<keyword evidence="4" id="KW-0808">Transferase</keyword>
<dbReference type="Ensembl" id="ENSXETT00000042012">
    <property type="protein sequence ID" value="ENSXETP00000042012"/>
    <property type="gene ID" value="ENSXETG00000019393"/>
</dbReference>
<comment type="pathway">
    <text evidence="2">Protein modification; protein lipoylation via exogenous pathway; protein N(6)-(lipoyl)lysine from lipoate: step 2/2.</text>
</comment>
<name>F6RNJ0_XENTR</name>
<dbReference type="Gene3D" id="3.30.930.10">
    <property type="entry name" value="Bira Bifunctional Protein, Domain 2"/>
    <property type="match status" value="1"/>
</dbReference>
<dbReference type="EC" id="2.3.1.200" evidence="11"/>
<evidence type="ECO:0000313" key="19">
    <source>
        <dbReference type="Proteomes" id="UP000008143"/>
    </source>
</evidence>
<dbReference type="Xenbase" id="XB-GENE-990769">
    <property type="gene designation" value="lipt1"/>
</dbReference>
<evidence type="ECO:0000256" key="10">
    <source>
        <dbReference type="ARBA" id="ARBA00055110"/>
    </source>
</evidence>
<dbReference type="RefSeq" id="XP_012811814.2">
    <property type="nucleotide sequence ID" value="XM_012956360.3"/>
</dbReference>
<dbReference type="ExpressionAtlas" id="F6RNJ0">
    <property type="expression patterns" value="baseline"/>
</dbReference>
<proteinExistence type="inferred from homology"/>
<evidence type="ECO:0000256" key="14">
    <source>
        <dbReference type="ARBA" id="ARBA00079837"/>
    </source>
</evidence>
<dbReference type="PROSITE" id="PS51733">
    <property type="entry name" value="BPL_LPL_CATALYTIC"/>
    <property type="match status" value="1"/>
</dbReference>
<dbReference type="InterPro" id="IPR004143">
    <property type="entry name" value="BPL_LPL_catalytic"/>
</dbReference>
<evidence type="ECO:0000256" key="3">
    <source>
        <dbReference type="ARBA" id="ARBA00008242"/>
    </source>
</evidence>
<dbReference type="GeneTree" id="ENSGT00390000008846"/>
<evidence type="ECO:0000313" key="18">
    <source>
        <dbReference type="Ensembl" id="ENSXETP00000042012"/>
    </source>
</evidence>
<dbReference type="AGR" id="Xenbase:XB-GENE-990769"/>
<reference evidence="18" key="1">
    <citation type="journal article" date="2010" name="Science">
        <title>The genome of the Western clawed frog Xenopus tropicalis.</title>
        <authorList>
            <person name="Hellsten U."/>
            <person name="Harland R.M."/>
            <person name="Gilchrist M.J."/>
            <person name="Hendrix D."/>
            <person name="Jurka J."/>
            <person name="Kapitonov V."/>
            <person name="Ovcharenko I."/>
            <person name="Putnam N.H."/>
            <person name="Shu S."/>
            <person name="Taher L."/>
            <person name="Blitz I.L."/>
            <person name="Blumberg B."/>
            <person name="Dichmann D.S."/>
            <person name="Dubchak I."/>
            <person name="Amaya E."/>
            <person name="Detter J.C."/>
            <person name="Fletcher R."/>
            <person name="Gerhard D.S."/>
            <person name="Goodstein D."/>
            <person name="Graves T."/>
            <person name="Grigoriev I.V."/>
            <person name="Grimwood J."/>
            <person name="Kawashima T."/>
            <person name="Lindquist E."/>
            <person name="Lucas S.M."/>
            <person name="Mead P.E."/>
            <person name="Mitros T."/>
            <person name="Ogino H."/>
            <person name="Ohta Y."/>
            <person name="Poliakov A.V."/>
            <person name="Pollet N."/>
            <person name="Robert J."/>
            <person name="Salamov A."/>
            <person name="Sater A.K."/>
            <person name="Schmutz J."/>
            <person name="Terry A."/>
            <person name="Vize P.D."/>
            <person name="Warren W.C."/>
            <person name="Wells D."/>
            <person name="Wills A."/>
            <person name="Wilson R.K."/>
            <person name="Zimmerman L.B."/>
            <person name="Zorn A.M."/>
            <person name="Grainger R."/>
            <person name="Grammer T."/>
            <person name="Khokha M.K."/>
            <person name="Richardson P.M."/>
            <person name="Rokhsar D.S."/>
        </authorList>
    </citation>
    <scope>NUCLEOTIDE SEQUENCE [LARGE SCALE GENOMIC DNA]</scope>
    <source>
        <strain evidence="18">Nigerian</strain>
    </source>
</reference>
<dbReference type="FunFam" id="3.30.390.50:FF:000005">
    <property type="entry name" value="Lipoyltransferase 1, mitochondrial"/>
    <property type="match status" value="1"/>
</dbReference>
<evidence type="ECO:0000259" key="17">
    <source>
        <dbReference type="PROSITE" id="PS51733"/>
    </source>
</evidence>
<dbReference type="FunFam" id="3.30.930.10:FF:000045">
    <property type="entry name" value="lipoyltransferase 1, mitochondrial"/>
    <property type="match status" value="1"/>
</dbReference>
<comment type="subcellular location">
    <subcellularLocation>
        <location evidence="1">Mitochondrion</location>
    </subcellularLocation>
</comment>
<dbReference type="PANTHER" id="PTHR12561">
    <property type="entry name" value="LIPOATE-PROTEIN LIGASE"/>
    <property type="match status" value="1"/>
</dbReference>
<dbReference type="GeneID" id="100127734"/>
<evidence type="ECO:0000256" key="12">
    <source>
        <dbReference type="ARBA" id="ARBA00071354"/>
    </source>
</evidence>
<keyword evidence="19" id="KW-1185">Reference proteome</keyword>
<keyword evidence="5" id="KW-0809">Transit peptide</keyword>
<dbReference type="GO" id="GO:0005737">
    <property type="term" value="C:cytoplasm"/>
    <property type="evidence" value="ECO:0000318"/>
    <property type="project" value="GO_Central"/>
</dbReference>
<comment type="similarity">
    <text evidence="3">Belongs to the LplA family.</text>
</comment>
<dbReference type="SUPFAM" id="SSF55681">
    <property type="entry name" value="Class II aaRS and biotin synthetases"/>
    <property type="match status" value="1"/>
</dbReference>
<dbReference type="CDD" id="cd16443">
    <property type="entry name" value="LplA"/>
    <property type="match status" value="1"/>
</dbReference>
<keyword evidence="7" id="KW-0012">Acyltransferase</keyword>
<dbReference type="UniPathway" id="UPA00537">
    <property type="reaction ID" value="UER00595"/>
</dbReference>
<dbReference type="GO" id="GO:0009249">
    <property type="term" value="P:protein lipoylation"/>
    <property type="evidence" value="ECO:0007669"/>
    <property type="project" value="InterPro"/>
</dbReference>
<feature type="domain" description="BPL/LPL catalytic" evidence="17">
    <location>
        <begin position="86"/>
        <end position="272"/>
    </location>
</feature>
<evidence type="ECO:0000313" key="21">
    <source>
        <dbReference type="Xenbase" id="XB-GENE-990769"/>
    </source>
</evidence>
<evidence type="ECO:0000256" key="13">
    <source>
        <dbReference type="ARBA" id="ARBA00077230"/>
    </source>
</evidence>
<evidence type="ECO:0000256" key="4">
    <source>
        <dbReference type="ARBA" id="ARBA00022679"/>
    </source>
</evidence>
<keyword evidence="6" id="KW-0496">Mitochondrion</keyword>
<sequence>MCDKSAGSALSHPLLSDGNKPYSSLHYFIKMLLRPKIRSVHLLFALRITPARYESSAKEGVILQSTSNNVYENLAIEDWIHDQMNLENKNVLFIWRNVPAVVIGRHQNPWRECNIPLMRERGICLARRRSGGGTVYHDLGNINLTFFTSRKRYDRMENLNLVIRALKALQPKVDVQATSRFDLLLDQTFKISGTAAKLGRTVAYHHCTLLCTANSSLLPMVLESPYRGIKSNATPSVPSLVRNLSDADSSLTCESVMDAVASEYSAHYNNKPHVHLIDPMDESLFPGISQKKRDLYTWEWIYGKTPIFSLKTTFQILYQNSLVDFKLSMQIKNGYIEECSIDFPNHWLPKDLSNDLQSALEGCKFCPTETAFLVSTFVRTYPQDDEVHTKCNVLCEKLVSIM</sequence>
<evidence type="ECO:0000313" key="20">
    <source>
        <dbReference type="RefSeq" id="XP_012811814.2"/>
    </source>
</evidence>
<evidence type="ECO:0000256" key="11">
    <source>
        <dbReference type="ARBA" id="ARBA00066356"/>
    </source>
</evidence>
<comment type="function">
    <text evidence="10">Lipoyl amidotransferase that catalyzes the transfer of lipoyl moieties from lipoyl-protein H of the glycine cleavage system (lipoyl-GCSH) to E2 subunits of the pyruvate dehydrogenase complex (PDCE2). Unable to catalyze the transfer of octanoyl from octanoyl-GCSH to PDCE2. In vitro, it is also able to catalyze the transfer of the lipoyl group from lipoyl-AMP to the specific lysine residue of lipoyl domains of lipoate-dependent enzymes but this reaction may not be physiologically relevant.</text>
</comment>
<dbReference type="Reactome" id="R-XTR-9857492">
    <property type="pathway name" value="Protein lipoylation"/>
</dbReference>
<evidence type="ECO:0000256" key="8">
    <source>
        <dbReference type="ARBA" id="ARBA00051275"/>
    </source>
</evidence>
<evidence type="ECO:0000256" key="6">
    <source>
        <dbReference type="ARBA" id="ARBA00023128"/>
    </source>
</evidence>
<reference evidence="18" key="2">
    <citation type="submission" date="2011-06" db="UniProtKB">
        <authorList>
            <consortium name="Ensembl"/>
        </authorList>
    </citation>
    <scope>IDENTIFICATION</scope>
</reference>
<reference evidence="20" key="3">
    <citation type="submission" date="2025-04" db="UniProtKB">
        <authorList>
            <consortium name="RefSeq"/>
        </authorList>
    </citation>
    <scope>IDENTIFICATION</scope>
    <source>
        <strain evidence="20">Nigerian</strain>
        <tissue evidence="20">Liver and blood</tissue>
    </source>
</reference>
<dbReference type="GO" id="GO:0005739">
    <property type="term" value="C:mitochondrion"/>
    <property type="evidence" value="ECO:0000318"/>
    <property type="project" value="GO_Central"/>
</dbReference>
<dbReference type="CTD" id="51601"/>
<dbReference type="InterPro" id="IPR045864">
    <property type="entry name" value="aa-tRNA-synth_II/BPL/LPL"/>
</dbReference>
<comment type="catalytic activity">
    <reaction evidence="9">
        <text>(R)-lipoyl-5'-AMP + L-lysyl-[lipoyl-carrier protein] = N(6)-[(R)-lipoyl]-L-lysyl-[lipoyl-carrier protein] + AMP + 2 H(+)</text>
        <dbReference type="Rhea" id="RHEA:20473"/>
        <dbReference type="Rhea" id="RHEA-COMP:10500"/>
        <dbReference type="Rhea" id="RHEA-COMP:10502"/>
        <dbReference type="ChEBI" id="CHEBI:15378"/>
        <dbReference type="ChEBI" id="CHEBI:29969"/>
        <dbReference type="ChEBI" id="CHEBI:83091"/>
        <dbReference type="ChEBI" id="CHEBI:83099"/>
        <dbReference type="ChEBI" id="CHEBI:456215"/>
    </reaction>
</comment>
<evidence type="ECO:0000256" key="1">
    <source>
        <dbReference type="ARBA" id="ARBA00004173"/>
    </source>
</evidence>
<dbReference type="PANTHER" id="PTHR12561:SF3">
    <property type="entry name" value="LIPOYLTRANSFERASE 1, MITOCHONDRIAL"/>
    <property type="match status" value="1"/>
</dbReference>
<dbReference type="InterPro" id="IPR004562">
    <property type="entry name" value="LipoylTrfase_LipoateP_Ligase"/>
</dbReference>
<gene>
    <name evidence="18 20 21" type="primary">lipt1</name>
</gene>
<dbReference type="Bgee" id="ENSXETG00000019393">
    <property type="expression patterns" value="Expressed in skeletal muscle tissue and 10 other cell types or tissues"/>
</dbReference>
<dbReference type="Proteomes" id="UP000008143">
    <property type="component" value="Chromosome 2"/>
</dbReference>
<dbReference type="AlphaFoldDB" id="F6RNJ0"/>
<dbReference type="Gene3D" id="3.30.390.50">
    <property type="entry name" value="CO dehydrogenase flavoprotein, C-terminal domain"/>
    <property type="match status" value="1"/>
</dbReference>
<protein>
    <recommendedName>
        <fullName evidence="12">Lipoyl amidotransferase LIPT1, mitochondrial</fullName>
        <ecNumber evidence="11">2.3.1.200</ecNumber>
    </recommendedName>
    <alternativeName>
        <fullName evidence="15">Lipoate biosynthesis protein</fullName>
    </alternativeName>
    <alternativeName>
        <fullName evidence="13">Lipoate-protein ligase</fullName>
    </alternativeName>
    <alternativeName>
        <fullName evidence="16">Lipoyl ligase</fullName>
    </alternativeName>
    <alternativeName>
        <fullName evidence="14">Lipoyltransferase 1</fullName>
    </alternativeName>
</protein>
<evidence type="ECO:0000256" key="16">
    <source>
        <dbReference type="ARBA" id="ARBA00083292"/>
    </source>
</evidence>
<dbReference type="GO" id="GO:0017118">
    <property type="term" value="F:lipoyltransferase activity"/>
    <property type="evidence" value="ECO:0000318"/>
    <property type="project" value="GO_Central"/>
</dbReference>
<dbReference type="OMA" id="RYQNWDW"/>
<evidence type="ECO:0000256" key="15">
    <source>
        <dbReference type="ARBA" id="ARBA00081636"/>
    </source>
</evidence>
<dbReference type="Pfam" id="PF21948">
    <property type="entry name" value="LplA-B_cat"/>
    <property type="match status" value="1"/>
</dbReference>
<comment type="catalytic activity">
    <reaction evidence="8">
        <text>N(6)-[(R)-lipoyl]-L-lysyl-[glycine-cleavage complex H protein] + L-lysyl-[lipoyl-carrier protein] = L-lysyl-[glycine-cleavage complex H protein] + N(6)-[(R)-lipoyl]-L-lysyl-[lipoyl-carrier protein]</text>
        <dbReference type="Rhea" id="RHEA:16413"/>
        <dbReference type="Rhea" id="RHEA-COMP:10494"/>
        <dbReference type="Rhea" id="RHEA-COMP:10500"/>
        <dbReference type="Rhea" id="RHEA-COMP:10501"/>
        <dbReference type="Rhea" id="RHEA-COMP:10502"/>
        <dbReference type="ChEBI" id="CHEBI:29969"/>
        <dbReference type="ChEBI" id="CHEBI:83099"/>
        <dbReference type="EC" id="2.3.1.200"/>
    </reaction>
    <physiologicalReaction direction="left-to-right" evidence="8">
        <dbReference type="Rhea" id="RHEA:16414"/>
    </physiologicalReaction>
</comment>
<accession>F6RNJ0</accession>
<evidence type="ECO:0000256" key="7">
    <source>
        <dbReference type="ARBA" id="ARBA00023315"/>
    </source>
</evidence>
<evidence type="ECO:0000256" key="9">
    <source>
        <dbReference type="ARBA" id="ARBA00052428"/>
    </source>
</evidence>
<evidence type="ECO:0000256" key="5">
    <source>
        <dbReference type="ARBA" id="ARBA00022946"/>
    </source>
</evidence>